<feature type="compositionally biased region" description="Polar residues" evidence="8">
    <location>
        <begin position="190"/>
        <end position="200"/>
    </location>
</feature>
<evidence type="ECO:0000259" key="9">
    <source>
        <dbReference type="PROSITE" id="PS50061"/>
    </source>
</evidence>
<proteinExistence type="inferred from homology"/>
<feature type="compositionally biased region" description="Basic and acidic residues" evidence="8">
    <location>
        <begin position="565"/>
        <end position="605"/>
    </location>
</feature>
<dbReference type="AlphaFoldDB" id="A0A3Q1AIR5"/>
<dbReference type="GO" id="GO:1903708">
    <property type="term" value="P:positive regulation of hemopoiesis"/>
    <property type="evidence" value="ECO:0007669"/>
    <property type="project" value="Ensembl"/>
</dbReference>
<dbReference type="Ensembl" id="ENSAOCT00000014055.2">
    <property type="protein sequence ID" value="ENSAOCP00000000957.2"/>
    <property type="gene ID" value="ENSAOCG00000003878.2"/>
</dbReference>
<keyword evidence="3" id="KW-0805">Transcription regulation</keyword>
<comment type="subcellular location">
    <subcellularLocation>
        <location evidence="1 7">Nucleus</location>
    </subcellularLocation>
</comment>
<dbReference type="GeneTree" id="ENSGT00940000157292"/>
<sequence>MKTPADTGDHLKSRRGKTLPTGFAFPEWAYKPESSPGSRQIQLWHFILELLRKEEYHDVIAWQGDYGEFVIKDPDEVARLWGARKCKPQMNYDKLSRALRYYYNKRILHKTKGKRFTYKFNFNKLVLVNYPFIDMGSSRVPQSAPPVPTGGTHFRFPPSTPSEVLSSSEELRSPGMFSSVARRMARGSVSDCSDGTSTNSELEEAVGAEERAVGQERAFRGLLPPRLPHDSLFRVYGGAPNPAGLPRPAPRVHPEPLSPFPVSPLPGPGGLLAPTLSPALSMTPTPHLPYTPSPSLSSPMMGSHFSFNPEDMKHYLQAHTQSVFNYHLSPRAFLHYPNIIIPQPHRPTPEKPAAHHLHGPPMSLSHSLSQQPGGGDDGHQHPSPYKFKLQPPPLGRKQREAGSSLATSSSSSSSSQSSSFTGSGQMSSSALAGGPPKIKVEPISDIESEEEVEVTDISEEDELNHNNEHDEGDIFTPTARHRPHLLNNHHQANGNSSSPSAPLPPLPDDDEDEEVFKTPATPPPGSGGLAFPLISLKSEPGQPSPISPGGTRCIPLKLRFKRRWSEDQKMEADGERDEAEDKKVRAEGEEEVAGKREEAGRREGEVENGGGRGGGVILGLMLPPAPTQRRASSELHRATAQLSLENTGC</sequence>
<protein>
    <recommendedName>
        <fullName evidence="9">ETS domain-containing protein</fullName>
    </recommendedName>
</protein>
<feature type="region of interest" description="Disordered" evidence="8">
    <location>
        <begin position="188"/>
        <end position="210"/>
    </location>
</feature>
<feature type="region of interest" description="Disordered" evidence="8">
    <location>
        <begin position="565"/>
        <end position="636"/>
    </location>
</feature>
<evidence type="ECO:0000256" key="3">
    <source>
        <dbReference type="ARBA" id="ARBA00023015"/>
    </source>
</evidence>
<keyword evidence="5" id="KW-0804">Transcription</keyword>
<dbReference type="PROSITE" id="PS00345">
    <property type="entry name" value="ETS_DOMAIN_1"/>
    <property type="match status" value="1"/>
</dbReference>
<organism evidence="10 11">
    <name type="scientific">Amphiprion ocellaris</name>
    <name type="common">Clown anemonefish</name>
    <dbReference type="NCBI Taxonomy" id="80972"/>
    <lineage>
        <taxon>Eukaryota</taxon>
        <taxon>Metazoa</taxon>
        <taxon>Chordata</taxon>
        <taxon>Craniata</taxon>
        <taxon>Vertebrata</taxon>
        <taxon>Euteleostomi</taxon>
        <taxon>Actinopterygii</taxon>
        <taxon>Neopterygii</taxon>
        <taxon>Teleostei</taxon>
        <taxon>Neoteleostei</taxon>
        <taxon>Acanthomorphata</taxon>
        <taxon>Ovalentaria</taxon>
        <taxon>Pomacentridae</taxon>
        <taxon>Amphiprion</taxon>
    </lineage>
</organism>
<dbReference type="SUPFAM" id="SSF46785">
    <property type="entry name" value="Winged helix' DNA-binding domain"/>
    <property type="match status" value="1"/>
</dbReference>
<evidence type="ECO:0000256" key="5">
    <source>
        <dbReference type="ARBA" id="ARBA00023163"/>
    </source>
</evidence>
<dbReference type="PANTHER" id="PTHR11849">
    <property type="entry name" value="ETS"/>
    <property type="match status" value="1"/>
</dbReference>
<feature type="compositionally biased region" description="Acidic residues" evidence="8">
    <location>
        <begin position="444"/>
        <end position="462"/>
    </location>
</feature>
<feature type="domain" description="ETS" evidence="9">
    <location>
        <begin position="41"/>
        <end position="121"/>
    </location>
</feature>
<name>A0A3Q1AIR5_AMPOC</name>
<evidence type="ECO:0000256" key="4">
    <source>
        <dbReference type="ARBA" id="ARBA00023125"/>
    </source>
</evidence>
<reference evidence="10 11" key="1">
    <citation type="submission" date="2022-01" db="EMBL/GenBank/DDBJ databases">
        <title>A chromosome-scale genome assembly of the false clownfish, Amphiprion ocellaris.</title>
        <authorList>
            <person name="Ryu T."/>
        </authorList>
    </citation>
    <scope>NUCLEOTIDE SEQUENCE [LARGE SCALE GENOMIC DNA]</scope>
</reference>
<evidence type="ECO:0000256" key="8">
    <source>
        <dbReference type="SAM" id="MobiDB-lite"/>
    </source>
</evidence>
<keyword evidence="4 7" id="KW-0238">DNA-binding</keyword>
<dbReference type="Proteomes" id="UP001501940">
    <property type="component" value="Chromosome 15"/>
</dbReference>
<gene>
    <name evidence="10" type="primary">ERF</name>
</gene>
<evidence type="ECO:0000256" key="6">
    <source>
        <dbReference type="ARBA" id="ARBA00023242"/>
    </source>
</evidence>
<evidence type="ECO:0000313" key="10">
    <source>
        <dbReference type="Ensembl" id="ENSAOCP00000000957.2"/>
    </source>
</evidence>
<feature type="compositionally biased region" description="Low complexity" evidence="8">
    <location>
        <begin position="403"/>
        <end position="430"/>
    </location>
</feature>
<dbReference type="GO" id="GO:0030154">
    <property type="term" value="P:cell differentiation"/>
    <property type="evidence" value="ECO:0007669"/>
    <property type="project" value="TreeGrafter"/>
</dbReference>
<evidence type="ECO:0000256" key="2">
    <source>
        <dbReference type="ARBA" id="ARBA00005562"/>
    </source>
</evidence>
<feature type="compositionally biased region" description="Gly residues" evidence="8">
    <location>
        <begin position="607"/>
        <end position="617"/>
    </location>
</feature>
<dbReference type="InterPro" id="IPR036390">
    <property type="entry name" value="WH_DNA-bd_sf"/>
</dbReference>
<dbReference type="Pfam" id="PF00178">
    <property type="entry name" value="Ets"/>
    <property type="match status" value="1"/>
</dbReference>
<keyword evidence="6 7" id="KW-0539">Nucleus</keyword>
<dbReference type="PROSITE" id="PS00346">
    <property type="entry name" value="ETS_DOMAIN_2"/>
    <property type="match status" value="1"/>
</dbReference>
<evidence type="ECO:0000313" key="11">
    <source>
        <dbReference type="Proteomes" id="UP001501940"/>
    </source>
</evidence>
<keyword evidence="11" id="KW-1185">Reference proteome</keyword>
<dbReference type="PROSITE" id="PS50061">
    <property type="entry name" value="ETS_DOMAIN_3"/>
    <property type="match status" value="1"/>
</dbReference>
<dbReference type="GO" id="GO:0000981">
    <property type="term" value="F:DNA-binding transcription factor activity, RNA polymerase II-specific"/>
    <property type="evidence" value="ECO:0007669"/>
    <property type="project" value="TreeGrafter"/>
</dbReference>
<dbReference type="InterPro" id="IPR000418">
    <property type="entry name" value="Ets_dom"/>
</dbReference>
<dbReference type="FunFam" id="1.10.10.10:FF:000059">
    <property type="entry name" value="ETS translocation variant 3"/>
    <property type="match status" value="1"/>
</dbReference>
<dbReference type="PRINTS" id="PR00454">
    <property type="entry name" value="ETSDOMAIN"/>
</dbReference>
<feature type="region of interest" description="Disordered" evidence="8">
    <location>
        <begin position="343"/>
        <end position="553"/>
    </location>
</feature>
<dbReference type="GO" id="GO:0043565">
    <property type="term" value="F:sequence-specific DNA binding"/>
    <property type="evidence" value="ECO:0007669"/>
    <property type="project" value="InterPro"/>
</dbReference>
<dbReference type="Gene3D" id="1.10.10.10">
    <property type="entry name" value="Winged helix-like DNA-binding domain superfamily/Winged helix DNA-binding domain"/>
    <property type="match status" value="1"/>
</dbReference>
<accession>A0A3Q1AIR5</accession>
<reference evidence="10" key="2">
    <citation type="submission" date="2025-08" db="UniProtKB">
        <authorList>
            <consortium name="Ensembl"/>
        </authorList>
    </citation>
    <scope>IDENTIFICATION</scope>
</reference>
<dbReference type="PANTHER" id="PTHR11849:SF313">
    <property type="entry name" value="ETS DOMAIN-CONTAINING PROTEIN"/>
    <property type="match status" value="1"/>
</dbReference>
<evidence type="ECO:0000256" key="1">
    <source>
        <dbReference type="ARBA" id="ARBA00004123"/>
    </source>
</evidence>
<dbReference type="GO" id="GO:0005634">
    <property type="term" value="C:nucleus"/>
    <property type="evidence" value="ECO:0007669"/>
    <property type="project" value="UniProtKB-SubCell"/>
</dbReference>
<comment type="similarity">
    <text evidence="2 7">Belongs to the ETS family.</text>
</comment>
<dbReference type="SMART" id="SM00413">
    <property type="entry name" value="ETS"/>
    <property type="match status" value="1"/>
</dbReference>
<dbReference type="InterPro" id="IPR036388">
    <property type="entry name" value="WH-like_DNA-bd_sf"/>
</dbReference>
<reference evidence="10" key="3">
    <citation type="submission" date="2025-09" db="UniProtKB">
        <authorList>
            <consortium name="Ensembl"/>
        </authorList>
    </citation>
    <scope>IDENTIFICATION</scope>
</reference>
<evidence type="ECO:0000256" key="7">
    <source>
        <dbReference type="RuleBase" id="RU004019"/>
    </source>
</evidence>
<dbReference type="InterPro" id="IPR046328">
    <property type="entry name" value="ETS_fam"/>
</dbReference>